<sequence length="146" mass="17034">MRVRVIFFEGGSDLMEKAFEIRRKVFIEEQKVSEEDELDGKDPESLHALLEVNGKYVGVSRIRRIGKGIFKIERVAILKEERGKGYGRFLMKEVERELVSRGAKKLVLNAQIQVKGFYERLGYEVKGEIFYEANIPHVRMEKVVER</sequence>
<dbReference type="CDD" id="cd04301">
    <property type="entry name" value="NAT_SF"/>
    <property type="match status" value="1"/>
</dbReference>
<dbReference type="HOGENOM" id="CLU_056607_6_2_0"/>
<accession>B9K801</accession>
<dbReference type="GO" id="GO:1905502">
    <property type="term" value="F:acetyl-CoA binding"/>
    <property type="evidence" value="ECO:0007669"/>
    <property type="project" value="TreeGrafter"/>
</dbReference>
<dbReference type="InterPro" id="IPR016181">
    <property type="entry name" value="Acyl_CoA_acyltransferase"/>
</dbReference>
<gene>
    <name evidence="2" type="ordered locus">CTN_0908</name>
</gene>
<dbReference type="GO" id="GO:0005737">
    <property type="term" value="C:cytoplasm"/>
    <property type="evidence" value="ECO:0007669"/>
    <property type="project" value="TreeGrafter"/>
</dbReference>
<proteinExistence type="predicted"/>
<evidence type="ECO:0000313" key="3">
    <source>
        <dbReference type="Proteomes" id="UP000000445"/>
    </source>
</evidence>
<dbReference type="STRING" id="309803.CTN_0908"/>
<name>B9K801_THENN</name>
<dbReference type="Proteomes" id="UP000000445">
    <property type="component" value="Chromosome"/>
</dbReference>
<dbReference type="PANTHER" id="PTHR13538:SF4">
    <property type="entry name" value="N-ALPHA-ACETYLTRANSFERASE 80"/>
    <property type="match status" value="1"/>
</dbReference>
<feature type="domain" description="N-acetyltransferase" evidence="1">
    <location>
        <begin position="1"/>
        <end position="145"/>
    </location>
</feature>
<dbReference type="PANTHER" id="PTHR13538">
    <property type="entry name" value="N-ACETYLTRANSFERASE 6"/>
    <property type="match status" value="1"/>
</dbReference>
<evidence type="ECO:0000259" key="1">
    <source>
        <dbReference type="PROSITE" id="PS51186"/>
    </source>
</evidence>
<dbReference type="PROSITE" id="PS51186">
    <property type="entry name" value="GNAT"/>
    <property type="match status" value="1"/>
</dbReference>
<reference evidence="2 3" key="1">
    <citation type="journal article" date="2009" name="Biosci. Biotechnol. Biochem.">
        <title>WeGAS: a web-based microbial genome annotation system.</title>
        <authorList>
            <person name="Lee D."/>
            <person name="Seo H."/>
            <person name="Park C."/>
            <person name="Park K."/>
        </authorList>
    </citation>
    <scope>NUCLEOTIDE SEQUENCE [LARGE SCALE GENOMIC DNA]</scope>
    <source>
        <strain evidence="3">ATCC 49049 / DSM 4359 / NBRC 107923 / NS-E</strain>
    </source>
</reference>
<dbReference type="KEGG" id="tna:CTN_0908"/>
<dbReference type="Pfam" id="PF13673">
    <property type="entry name" value="Acetyltransf_10"/>
    <property type="match status" value="1"/>
</dbReference>
<dbReference type="Gene3D" id="3.40.630.30">
    <property type="match status" value="1"/>
</dbReference>
<keyword evidence="3" id="KW-1185">Reference proteome</keyword>
<protein>
    <submittedName>
        <fullName evidence="2">GCN5-related N-acetyltransferase</fullName>
    </submittedName>
</protein>
<organism evidence="2 3">
    <name type="scientific">Thermotoga neapolitana (strain ATCC 49049 / DSM 4359 / NBRC 107923 / NS-E)</name>
    <dbReference type="NCBI Taxonomy" id="309803"/>
    <lineage>
        <taxon>Bacteria</taxon>
        <taxon>Thermotogati</taxon>
        <taxon>Thermotogota</taxon>
        <taxon>Thermotogae</taxon>
        <taxon>Thermotogales</taxon>
        <taxon>Thermotogaceae</taxon>
        <taxon>Thermotoga</taxon>
    </lineage>
</organism>
<dbReference type="SUPFAM" id="SSF55729">
    <property type="entry name" value="Acyl-CoA N-acyltransferases (Nat)"/>
    <property type="match status" value="1"/>
</dbReference>
<dbReference type="GO" id="GO:0008080">
    <property type="term" value="F:N-acetyltransferase activity"/>
    <property type="evidence" value="ECO:0007669"/>
    <property type="project" value="InterPro"/>
</dbReference>
<dbReference type="RefSeq" id="WP_015919401.1">
    <property type="nucleotide sequence ID" value="NC_011978.1"/>
</dbReference>
<dbReference type="AlphaFoldDB" id="B9K801"/>
<evidence type="ECO:0000313" key="2">
    <source>
        <dbReference type="EMBL" id="ACM23084.1"/>
    </source>
</evidence>
<dbReference type="EMBL" id="CP000916">
    <property type="protein sequence ID" value="ACM23084.1"/>
    <property type="molecule type" value="Genomic_DNA"/>
</dbReference>
<dbReference type="eggNOG" id="COG2153">
    <property type="taxonomic scope" value="Bacteria"/>
</dbReference>
<dbReference type="InterPro" id="IPR039840">
    <property type="entry name" value="NAA80"/>
</dbReference>
<dbReference type="InterPro" id="IPR000182">
    <property type="entry name" value="GNAT_dom"/>
</dbReference>